<feature type="coiled-coil region" evidence="10">
    <location>
        <begin position="306"/>
        <end position="338"/>
    </location>
</feature>
<evidence type="ECO:0000256" key="8">
    <source>
        <dbReference type="ARBA" id="ARBA00068146"/>
    </source>
</evidence>
<dbReference type="GeneID" id="19318395"/>
<dbReference type="Proteomes" id="UP000053664">
    <property type="component" value="Unassembled WGS sequence"/>
</dbReference>
<dbReference type="OrthoDB" id="10257301at2759"/>
<keyword evidence="2 9" id="KW-0853">WD repeat</keyword>
<name>A0A061H4X0_9BASI</name>
<dbReference type="PROSITE" id="PS00678">
    <property type="entry name" value="WD_REPEATS_1"/>
    <property type="match status" value="1"/>
</dbReference>
<proteinExistence type="predicted"/>
<evidence type="ECO:0000256" key="3">
    <source>
        <dbReference type="ARBA" id="ARBA00022664"/>
    </source>
</evidence>
<evidence type="ECO:0000256" key="2">
    <source>
        <dbReference type="ARBA" id="ARBA00022574"/>
    </source>
</evidence>
<dbReference type="InterPro" id="IPR020472">
    <property type="entry name" value="WD40_PAC1"/>
</dbReference>
<feature type="repeat" description="WD" evidence="9">
    <location>
        <begin position="427"/>
        <end position="468"/>
    </location>
</feature>
<dbReference type="GO" id="GO:0003729">
    <property type="term" value="F:mRNA binding"/>
    <property type="evidence" value="ECO:0007669"/>
    <property type="project" value="TreeGrafter"/>
</dbReference>
<evidence type="ECO:0000313" key="12">
    <source>
        <dbReference type="EMBL" id="EPQ27962.1"/>
    </source>
</evidence>
<keyword evidence="5" id="KW-0677">Repeat</keyword>
<dbReference type="Gene3D" id="2.130.10.10">
    <property type="entry name" value="YVTN repeat-like/Quinoprotein amine dehydrogenase"/>
    <property type="match status" value="1"/>
</dbReference>
<feature type="region of interest" description="Disordered" evidence="11">
    <location>
        <begin position="1"/>
        <end position="123"/>
    </location>
</feature>
<dbReference type="PROSITE" id="PS50082">
    <property type="entry name" value="WD_REPEATS_2"/>
    <property type="match status" value="5"/>
</dbReference>
<dbReference type="InterPro" id="IPR032847">
    <property type="entry name" value="PRPF17"/>
</dbReference>
<keyword evidence="4" id="KW-0747">Spliceosome</keyword>
<dbReference type="SUPFAM" id="SSF50978">
    <property type="entry name" value="WD40 repeat-like"/>
    <property type="match status" value="1"/>
</dbReference>
<feature type="compositionally biased region" description="Low complexity" evidence="11">
    <location>
        <begin position="66"/>
        <end position="85"/>
    </location>
</feature>
<dbReference type="CDD" id="cd00200">
    <property type="entry name" value="WD40"/>
    <property type="match status" value="1"/>
</dbReference>
<feature type="compositionally biased region" description="Low complexity" evidence="11">
    <location>
        <begin position="98"/>
        <end position="111"/>
    </location>
</feature>
<evidence type="ECO:0000256" key="7">
    <source>
        <dbReference type="ARBA" id="ARBA00023242"/>
    </source>
</evidence>
<dbReference type="InterPro" id="IPR001680">
    <property type="entry name" value="WD40_rpt"/>
</dbReference>
<comment type="subcellular location">
    <subcellularLocation>
        <location evidence="1">Nucleus</location>
    </subcellularLocation>
</comment>
<dbReference type="KEGG" id="pfp:PFL1_04289"/>
<reference evidence="12 13" key="1">
    <citation type="journal article" date="2013" name="Plant Cell">
        <title>The transition from a phytopathogenic smut ancestor to an anamorphic biocontrol agent deciphered by comparative whole-genome analysis.</title>
        <authorList>
            <person name="Lefebvre F."/>
            <person name="Joly D.L."/>
            <person name="Labbe C."/>
            <person name="Teichmann B."/>
            <person name="Linning R."/>
            <person name="Belzile F."/>
            <person name="Bakkeren G."/>
            <person name="Belanger R.R."/>
        </authorList>
    </citation>
    <scope>NUCLEOTIDE SEQUENCE [LARGE SCALE GENOMIC DNA]</scope>
    <source>
        <strain evidence="12 13">PF-1</strain>
    </source>
</reference>
<feature type="repeat" description="WD" evidence="9">
    <location>
        <begin position="383"/>
        <end position="417"/>
    </location>
</feature>
<organism evidence="12 13">
    <name type="scientific">Pseudozyma flocculosa PF-1</name>
    <dbReference type="NCBI Taxonomy" id="1277687"/>
    <lineage>
        <taxon>Eukaryota</taxon>
        <taxon>Fungi</taxon>
        <taxon>Dikarya</taxon>
        <taxon>Basidiomycota</taxon>
        <taxon>Ustilaginomycotina</taxon>
        <taxon>Ustilaginomycetes</taxon>
        <taxon>Ustilaginales</taxon>
        <taxon>Ustilaginaceae</taxon>
        <taxon>Pseudozyma</taxon>
    </lineage>
</organism>
<keyword evidence="10" id="KW-0175">Coiled coil</keyword>
<dbReference type="InterPro" id="IPR019775">
    <property type="entry name" value="WD40_repeat_CS"/>
</dbReference>
<evidence type="ECO:0000256" key="10">
    <source>
        <dbReference type="SAM" id="Coils"/>
    </source>
</evidence>
<dbReference type="RefSeq" id="XP_007880007.1">
    <property type="nucleotide sequence ID" value="XM_007881816.1"/>
</dbReference>
<evidence type="ECO:0000256" key="5">
    <source>
        <dbReference type="ARBA" id="ARBA00022737"/>
    </source>
</evidence>
<evidence type="ECO:0000256" key="4">
    <source>
        <dbReference type="ARBA" id="ARBA00022728"/>
    </source>
</evidence>
<dbReference type="HOGENOM" id="CLU_022571_2_1_1"/>
<feature type="repeat" description="WD" evidence="9">
    <location>
        <begin position="645"/>
        <end position="678"/>
    </location>
</feature>
<feature type="compositionally biased region" description="Low complexity" evidence="11">
    <location>
        <begin position="8"/>
        <end position="36"/>
    </location>
</feature>
<evidence type="ECO:0000256" key="1">
    <source>
        <dbReference type="ARBA" id="ARBA00004123"/>
    </source>
</evidence>
<accession>A0A061H4X0</accession>
<dbReference type="EMBL" id="KE361636">
    <property type="protein sequence ID" value="EPQ27962.1"/>
    <property type="molecule type" value="Genomic_DNA"/>
</dbReference>
<dbReference type="AlphaFoldDB" id="A0A061H4X0"/>
<evidence type="ECO:0000313" key="13">
    <source>
        <dbReference type="Proteomes" id="UP000053664"/>
    </source>
</evidence>
<dbReference type="PANTHER" id="PTHR43979:SF1">
    <property type="entry name" value="PRE-MRNA-PROCESSING FACTOR 17"/>
    <property type="match status" value="1"/>
</dbReference>
<sequence>MDSLQGYASDSDSESASQQQQQQHTAPATHTTAAADKPIPSAHDDQDPDYDPSDAFGLSSIANEQAPQVSTPAPAAAAAGVARDAPPSKRRRGPPPAATAHPSSASTSSSTAPPPPPPLTSSSAALTLAAPEVIDNTASTTALLTRPTDTTMHVNIPYKDMTAPVLGPQNPFASEAQRRLGAQQNTLSGHVEAAAISDYDFRNQQRTFDVQGYARNPSLLGGGVAQGGWVGDVGAVAQADGATAFELRGGGKEGRAAAKELRKKRKGQSGDPSIVEGEGAYVGPWGGWSGEKVHVEGGVGPTEAELARAEELSSNRKIEKEKAEAKRLQDEEAGTEKSIFHGKSMYDYQGRTYMHIPTDVDVNLAGEPGATESYLPKTCVHTFTGHTKGISALRLFPQSGHLMLSASMDTKIKLWDVYHEGSCLRTFMGHSKAVRDICFSNDGRRFLSAGYDRQIKLWDTETGACLQAFSNGKVPYCVKFHPDDDKQNTFLAGMSDKKIIQYDLDASEITQEYNQHLGPVNTITFVDENRRFVSTSDDKTMRVWDYNIPVMIKYIADPTMHSMPAVTVHPNKKWMACQSMDNQILVYSADSFKANRKKAFKGHAVAGFACQVSFSPDGRFISSGDGEGNLVFWDWKSGRLLKRISRAHKEASICHEWLPHESSKLVSGGWDGVIRMWD</sequence>
<keyword evidence="7" id="KW-0539">Nucleus</keyword>
<dbReference type="FunFam" id="2.130.10.10:FF:000034">
    <property type="entry name" value="Pre-mRNA-processing factor 17, putative"/>
    <property type="match status" value="1"/>
</dbReference>
<dbReference type="eggNOG" id="KOG0282">
    <property type="taxonomic scope" value="Eukaryota"/>
</dbReference>
<dbReference type="PROSITE" id="PS50294">
    <property type="entry name" value="WD_REPEATS_REGION"/>
    <property type="match status" value="4"/>
</dbReference>
<dbReference type="InterPro" id="IPR015943">
    <property type="entry name" value="WD40/YVTN_repeat-like_dom_sf"/>
</dbReference>
<dbReference type="GO" id="GO:0000398">
    <property type="term" value="P:mRNA splicing, via spliceosome"/>
    <property type="evidence" value="ECO:0007669"/>
    <property type="project" value="InterPro"/>
</dbReference>
<evidence type="ECO:0000256" key="6">
    <source>
        <dbReference type="ARBA" id="ARBA00023187"/>
    </source>
</evidence>
<dbReference type="SMART" id="SM00320">
    <property type="entry name" value="WD40"/>
    <property type="match status" value="7"/>
</dbReference>
<feature type="repeat" description="WD" evidence="9">
    <location>
        <begin position="612"/>
        <end position="643"/>
    </location>
</feature>
<gene>
    <name evidence="12" type="ORF">PFL1_04289</name>
</gene>
<keyword evidence="3" id="KW-0507">mRNA processing</keyword>
<keyword evidence="6" id="KW-0508">mRNA splicing</keyword>
<evidence type="ECO:0000256" key="9">
    <source>
        <dbReference type="PROSITE-ProRule" id="PRU00221"/>
    </source>
</evidence>
<feature type="repeat" description="WD" evidence="9">
    <location>
        <begin position="513"/>
        <end position="545"/>
    </location>
</feature>
<dbReference type="GO" id="GO:0071013">
    <property type="term" value="C:catalytic step 2 spliceosome"/>
    <property type="evidence" value="ECO:0007669"/>
    <property type="project" value="InterPro"/>
</dbReference>
<dbReference type="InterPro" id="IPR036322">
    <property type="entry name" value="WD40_repeat_dom_sf"/>
</dbReference>
<evidence type="ECO:0000256" key="11">
    <source>
        <dbReference type="SAM" id="MobiDB-lite"/>
    </source>
</evidence>
<protein>
    <recommendedName>
        <fullName evidence="8">Pre-mRNA-processing factor 17</fullName>
    </recommendedName>
</protein>
<dbReference type="PRINTS" id="PR00320">
    <property type="entry name" value="GPROTEINBRPT"/>
</dbReference>
<dbReference type="Pfam" id="PF00400">
    <property type="entry name" value="WD40"/>
    <property type="match status" value="5"/>
</dbReference>
<dbReference type="PANTHER" id="PTHR43979">
    <property type="entry name" value="PRE-MRNA-PROCESSING FACTOR 17"/>
    <property type="match status" value="1"/>
</dbReference>